<dbReference type="Gene3D" id="3.40.30.10">
    <property type="entry name" value="Glutaredoxin"/>
    <property type="match status" value="1"/>
</dbReference>
<gene>
    <name evidence="3" type="primary">Dgri\GH20218</name>
    <name evidence="3" type="ORF">Dgri_GH20218</name>
</gene>
<dbReference type="SFLD" id="SFLDS00019">
    <property type="entry name" value="Glutathione_Transferase_(cytos"/>
    <property type="match status" value="1"/>
</dbReference>
<dbReference type="PhylomeDB" id="B4J5S9"/>
<evidence type="ECO:0000259" key="1">
    <source>
        <dbReference type="PROSITE" id="PS50404"/>
    </source>
</evidence>
<dbReference type="Proteomes" id="UP000001070">
    <property type="component" value="Unassembled WGS sequence"/>
</dbReference>
<dbReference type="CDD" id="cd03177">
    <property type="entry name" value="GST_C_Delta_Epsilon"/>
    <property type="match status" value="1"/>
</dbReference>
<dbReference type="InterPro" id="IPR036282">
    <property type="entry name" value="Glutathione-S-Trfase_C_sf"/>
</dbReference>
<dbReference type="SUPFAM" id="SSF52833">
    <property type="entry name" value="Thioredoxin-like"/>
    <property type="match status" value="1"/>
</dbReference>
<dbReference type="EMBL" id="CH916367">
    <property type="protein sequence ID" value="EDW01855.1"/>
    <property type="molecule type" value="Genomic_DNA"/>
</dbReference>
<evidence type="ECO:0000313" key="4">
    <source>
        <dbReference type="Proteomes" id="UP000001070"/>
    </source>
</evidence>
<dbReference type="InterPro" id="IPR036249">
    <property type="entry name" value="Thioredoxin-like_sf"/>
</dbReference>
<dbReference type="GO" id="GO:0004602">
    <property type="term" value="F:glutathione peroxidase activity"/>
    <property type="evidence" value="ECO:0007669"/>
    <property type="project" value="EnsemblMetazoa"/>
</dbReference>
<dbReference type="GO" id="GO:0004364">
    <property type="term" value="F:glutathione transferase activity"/>
    <property type="evidence" value="ECO:0007669"/>
    <property type="project" value="EnsemblMetazoa"/>
</dbReference>
<dbReference type="SFLD" id="SFLDG00358">
    <property type="entry name" value="Main_(cytGST)"/>
    <property type="match status" value="1"/>
</dbReference>
<dbReference type="SUPFAM" id="SSF47616">
    <property type="entry name" value="GST C-terminal domain-like"/>
    <property type="match status" value="1"/>
</dbReference>
<evidence type="ECO:0000313" key="3">
    <source>
        <dbReference type="EMBL" id="EDW01855.1"/>
    </source>
</evidence>
<dbReference type="Pfam" id="PF02798">
    <property type="entry name" value="GST_N"/>
    <property type="match status" value="1"/>
</dbReference>
<dbReference type="InParanoid" id="B4J5S9"/>
<feature type="domain" description="GST N-terminal" evidence="1">
    <location>
        <begin position="1"/>
        <end position="73"/>
    </location>
</feature>
<dbReference type="KEGG" id="dgr:6560652"/>
<sequence>MVLTLHGTRMNPSERAILLTLHALELDYEFRQVDMPAGYDQLPTVPTLEDGDAAIWESHAIIGYLVQKYAKDGDDALYPREPLQRAIVDQRLHYESGVLFVAFKELQHLLFTENITELPKDLIDQLHETYAVLEQFLVDQAYLAGQQLTIADFSIVSTLSSLHLSYAPIDPTEYPNLSAWLARISSLPYYEEANLQGARLLADQVRAKLPKQFDKLWQKAFADIKSGAVKL</sequence>
<evidence type="ECO:0000259" key="2">
    <source>
        <dbReference type="PROSITE" id="PS50405"/>
    </source>
</evidence>
<name>B4J5S9_DROGR</name>
<keyword evidence="4" id="KW-1185">Reference proteome</keyword>
<dbReference type="HOGENOM" id="CLU_011226_2_1_1"/>
<feature type="domain" description="GST C-terminal" evidence="2">
    <location>
        <begin position="81"/>
        <end position="209"/>
    </location>
</feature>
<dbReference type="PANTHER" id="PTHR43969:SF4">
    <property type="entry name" value="FI01423P-RELATED"/>
    <property type="match status" value="1"/>
</dbReference>
<dbReference type="Gene3D" id="1.20.1050.10">
    <property type="match status" value="1"/>
</dbReference>
<dbReference type="InterPro" id="IPR010987">
    <property type="entry name" value="Glutathione-S-Trfase_C-like"/>
</dbReference>
<dbReference type="eggNOG" id="KOG0867">
    <property type="taxonomic scope" value="Eukaryota"/>
</dbReference>
<dbReference type="Pfam" id="PF13410">
    <property type="entry name" value="GST_C_2"/>
    <property type="match status" value="1"/>
</dbReference>
<dbReference type="PROSITE" id="PS50405">
    <property type="entry name" value="GST_CTER"/>
    <property type="match status" value="1"/>
</dbReference>
<dbReference type="FunFam" id="1.20.1050.10:FF:000007">
    <property type="entry name" value="Glutathione S-transferase 1-1"/>
    <property type="match status" value="1"/>
</dbReference>
<reference evidence="3 4" key="1">
    <citation type="journal article" date="2007" name="Nature">
        <title>Evolution of genes and genomes on the Drosophila phylogeny.</title>
        <authorList>
            <consortium name="Drosophila 12 Genomes Consortium"/>
            <person name="Clark A.G."/>
            <person name="Eisen M.B."/>
            <person name="Smith D.R."/>
            <person name="Bergman C.M."/>
            <person name="Oliver B."/>
            <person name="Markow T.A."/>
            <person name="Kaufman T.C."/>
            <person name="Kellis M."/>
            <person name="Gelbart W."/>
            <person name="Iyer V.N."/>
            <person name="Pollard D.A."/>
            <person name="Sackton T.B."/>
            <person name="Larracuente A.M."/>
            <person name="Singh N.D."/>
            <person name="Abad J.P."/>
            <person name="Abt D.N."/>
            <person name="Adryan B."/>
            <person name="Aguade M."/>
            <person name="Akashi H."/>
            <person name="Anderson W.W."/>
            <person name="Aquadro C.F."/>
            <person name="Ardell D.H."/>
            <person name="Arguello R."/>
            <person name="Artieri C.G."/>
            <person name="Barbash D.A."/>
            <person name="Barker D."/>
            <person name="Barsanti P."/>
            <person name="Batterham P."/>
            <person name="Batzoglou S."/>
            <person name="Begun D."/>
            <person name="Bhutkar A."/>
            <person name="Blanco E."/>
            <person name="Bosak S.A."/>
            <person name="Bradley R.K."/>
            <person name="Brand A.D."/>
            <person name="Brent M.R."/>
            <person name="Brooks A.N."/>
            <person name="Brown R.H."/>
            <person name="Butlin R.K."/>
            <person name="Caggese C."/>
            <person name="Calvi B.R."/>
            <person name="Bernardo de Carvalho A."/>
            <person name="Caspi A."/>
            <person name="Castrezana S."/>
            <person name="Celniker S.E."/>
            <person name="Chang J.L."/>
            <person name="Chapple C."/>
            <person name="Chatterji S."/>
            <person name="Chinwalla A."/>
            <person name="Civetta A."/>
            <person name="Clifton S.W."/>
            <person name="Comeron J.M."/>
            <person name="Costello J.C."/>
            <person name="Coyne J.A."/>
            <person name="Daub J."/>
            <person name="David R.G."/>
            <person name="Delcher A.L."/>
            <person name="Delehaunty K."/>
            <person name="Do C.B."/>
            <person name="Ebling H."/>
            <person name="Edwards K."/>
            <person name="Eickbush T."/>
            <person name="Evans J.D."/>
            <person name="Filipski A."/>
            <person name="Findeiss S."/>
            <person name="Freyhult E."/>
            <person name="Fulton L."/>
            <person name="Fulton R."/>
            <person name="Garcia A.C."/>
            <person name="Gardiner A."/>
            <person name="Garfield D.A."/>
            <person name="Garvin B.E."/>
            <person name="Gibson G."/>
            <person name="Gilbert D."/>
            <person name="Gnerre S."/>
            <person name="Godfrey J."/>
            <person name="Good R."/>
            <person name="Gotea V."/>
            <person name="Gravely B."/>
            <person name="Greenberg A.J."/>
            <person name="Griffiths-Jones S."/>
            <person name="Gross S."/>
            <person name="Guigo R."/>
            <person name="Gustafson E.A."/>
            <person name="Haerty W."/>
            <person name="Hahn M.W."/>
            <person name="Halligan D.L."/>
            <person name="Halpern A.L."/>
            <person name="Halter G.M."/>
            <person name="Han M.V."/>
            <person name="Heger A."/>
            <person name="Hillier L."/>
            <person name="Hinrichs A.S."/>
            <person name="Holmes I."/>
            <person name="Hoskins R.A."/>
            <person name="Hubisz M.J."/>
            <person name="Hultmark D."/>
            <person name="Huntley M.A."/>
            <person name="Jaffe D.B."/>
            <person name="Jagadeeshan S."/>
            <person name="Jeck W.R."/>
            <person name="Johnson J."/>
            <person name="Jones C.D."/>
            <person name="Jordan W.C."/>
            <person name="Karpen G.H."/>
            <person name="Kataoka E."/>
            <person name="Keightley P.D."/>
            <person name="Kheradpour P."/>
            <person name="Kirkness E.F."/>
            <person name="Koerich L.B."/>
            <person name="Kristiansen K."/>
            <person name="Kudrna D."/>
            <person name="Kulathinal R.J."/>
            <person name="Kumar S."/>
            <person name="Kwok R."/>
            <person name="Lander E."/>
            <person name="Langley C.H."/>
            <person name="Lapoint R."/>
            <person name="Lazzaro B.P."/>
            <person name="Lee S.J."/>
            <person name="Levesque L."/>
            <person name="Li R."/>
            <person name="Lin C.F."/>
            <person name="Lin M.F."/>
            <person name="Lindblad-Toh K."/>
            <person name="Llopart A."/>
            <person name="Long M."/>
            <person name="Low L."/>
            <person name="Lozovsky E."/>
            <person name="Lu J."/>
            <person name="Luo M."/>
            <person name="Machado C.A."/>
            <person name="Makalowski W."/>
            <person name="Marzo M."/>
            <person name="Matsuda M."/>
            <person name="Matzkin L."/>
            <person name="McAllister B."/>
            <person name="McBride C.S."/>
            <person name="McKernan B."/>
            <person name="McKernan K."/>
            <person name="Mendez-Lago M."/>
            <person name="Minx P."/>
            <person name="Mollenhauer M.U."/>
            <person name="Montooth K."/>
            <person name="Mount S.M."/>
            <person name="Mu X."/>
            <person name="Myers E."/>
            <person name="Negre B."/>
            <person name="Newfeld S."/>
            <person name="Nielsen R."/>
            <person name="Noor M.A."/>
            <person name="O'Grady P."/>
            <person name="Pachter L."/>
            <person name="Papaceit M."/>
            <person name="Parisi M.J."/>
            <person name="Parisi M."/>
            <person name="Parts L."/>
            <person name="Pedersen J.S."/>
            <person name="Pesole G."/>
            <person name="Phillippy A.M."/>
            <person name="Ponting C.P."/>
            <person name="Pop M."/>
            <person name="Porcelli D."/>
            <person name="Powell J.R."/>
            <person name="Prohaska S."/>
            <person name="Pruitt K."/>
            <person name="Puig M."/>
            <person name="Quesneville H."/>
            <person name="Ram K.R."/>
            <person name="Rand D."/>
            <person name="Rasmussen M.D."/>
            <person name="Reed L.K."/>
            <person name="Reenan R."/>
            <person name="Reily A."/>
            <person name="Remington K.A."/>
            <person name="Rieger T.T."/>
            <person name="Ritchie M.G."/>
            <person name="Robin C."/>
            <person name="Rogers Y.H."/>
            <person name="Rohde C."/>
            <person name="Rozas J."/>
            <person name="Rubenfield M.J."/>
            <person name="Ruiz A."/>
            <person name="Russo S."/>
            <person name="Salzberg S.L."/>
            <person name="Sanchez-Gracia A."/>
            <person name="Saranga D.J."/>
            <person name="Sato H."/>
            <person name="Schaeffer S.W."/>
            <person name="Schatz M.C."/>
            <person name="Schlenke T."/>
            <person name="Schwartz R."/>
            <person name="Segarra C."/>
            <person name="Singh R.S."/>
            <person name="Sirot L."/>
            <person name="Sirota M."/>
            <person name="Sisneros N.B."/>
            <person name="Smith C.D."/>
            <person name="Smith T.F."/>
            <person name="Spieth J."/>
            <person name="Stage D.E."/>
            <person name="Stark A."/>
            <person name="Stephan W."/>
            <person name="Strausberg R.L."/>
            <person name="Strempel S."/>
            <person name="Sturgill D."/>
            <person name="Sutton G."/>
            <person name="Sutton G.G."/>
            <person name="Tao W."/>
            <person name="Teichmann S."/>
            <person name="Tobari Y.N."/>
            <person name="Tomimura Y."/>
            <person name="Tsolas J.M."/>
            <person name="Valente V.L."/>
            <person name="Venter E."/>
            <person name="Venter J.C."/>
            <person name="Vicario S."/>
            <person name="Vieira F.G."/>
            <person name="Vilella A.J."/>
            <person name="Villasante A."/>
            <person name="Walenz B."/>
            <person name="Wang J."/>
            <person name="Wasserman M."/>
            <person name="Watts T."/>
            <person name="Wilson D."/>
            <person name="Wilson R.K."/>
            <person name="Wing R.A."/>
            <person name="Wolfner M.F."/>
            <person name="Wong A."/>
            <person name="Wong G.K."/>
            <person name="Wu C.I."/>
            <person name="Wu G."/>
            <person name="Yamamoto D."/>
            <person name="Yang H.P."/>
            <person name="Yang S.P."/>
            <person name="Yorke J.A."/>
            <person name="Yoshida K."/>
            <person name="Zdobnov E."/>
            <person name="Zhang P."/>
            <person name="Zhang Y."/>
            <person name="Zimin A.V."/>
            <person name="Baldwin J."/>
            <person name="Abdouelleil A."/>
            <person name="Abdulkadir J."/>
            <person name="Abebe A."/>
            <person name="Abera B."/>
            <person name="Abreu J."/>
            <person name="Acer S.C."/>
            <person name="Aftuck L."/>
            <person name="Alexander A."/>
            <person name="An P."/>
            <person name="Anderson E."/>
            <person name="Anderson S."/>
            <person name="Arachi H."/>
            <person name="Azer M."/>
            <person name="Bachantsang P."/>
            <person name="Barry A."/>
            <person name="Bayul T."/>
            <person name="Berlin A."/>
            <person name="Bessette D."/>
            <person name="Bloom T."/>
            <person name="Blye J."/>
            <person name="Boguslavskiy L."/>
            <person name="Bonnet C."/>
            <person name="Boukhgalter B."/>
            <person name="Bourzgui I."/>
            <person name="Brown A."/>
            <person name="Cahill P."/>
            <person name="Channer S."/>
            <person name="Cheshatsang Y."/>
            <person name="Chuda L."/>
            <person name="Citroen M."/>
            <person name="Collymore A."/>
            <person name="Cooke P."/>
            <person name="Costello M."/>
            <person name="D'Aco K."/>
            <person name="Daza R."/>
            <person name="De Haan G."/>
            <person name="DeGray S."/>
            <person name="DeMaso C."/>
            <person name="Dhargay N."/>
            <person name="Dooley K."/>
            <person name="Dooley E."/>
            <person name="Doricent M."/>
            <person name="Dorje P."/>
            <person name="Dorjee K."/>
            <person name="Dupes A."/>
            <person name="Elong R."/>
            <person name="Falk J."/>
            <person name="Farina A."/>
            <person name="Faro S."/>
            <person name="Ferguson D."/>
            <person name="Fisher S."/>
            <person name="Foley C.D."/>
            <person name="Franke A."/>
            <person name="Friedrich D."/>
            <person name="Gadbois L."/>
            <person name="Gearin G."/>
            <person name="Gearin C.R."/>
            <person name="Giannoukos G."/>
            <person name="Goode T."/>
            <person name="Graham J."/>
            <person name="Grandbois E."/>
            <person name="Grewal S."/>
            <person name="Gyaltsen K."/>
            <person name="Hafez N."/>
            <person name="Hagos B."/>
            <person name="Hall J."/>
            <person name="Henson C."/>
            <person name="Hollinger A."/>
            <person name="Honan T."/>
            <person name="Huard M.D."/>
            <person name="Hughes L."/>
            <person name="Hurhula B."/>
            <person name="Husby M.E."/>
            <person name="Kamat A."/>
            <person name="Kanga B."/>
            <person name="Kashin S."/>
            <person name="Khazanovich D."/>
            <person name="Kisner P."/>
            <person name="Lance K."/>
            <person name="Lara M."/>
            <person name="Lee W."/>
            <person name="Lennon N."/>
            <person name="Letendre F."/>
            <person name="LeVine R."/>
            <person name="Lipovsky A."/>
            <person name="Liu X."/>
            <person name="Liu J."/>
            <person name="Liu S."/>
            <person name="Lokyitsang T."/>
            <person name="Lokyitsang Y."/>
            <person name="Lubonja R."/>
            <person name="Lui A."/>
            <person name="MacDonald P."/>
            <person name="Magnisalis V."/>
            <person name="Maru K."/>
            <person name="Matthews C."/>
            <person name="McCusker W."/>
            <person name="McDonough S."/>
            <person name="Mehta T."/>
            <person name="Meldrim J."/>
            <person name="Meneus L."/>
            <person name="Mihai O."/>
            <person name="Mihalev A."/>
            <person name="Mihova T."/>
            <person name="Mittelman R."/>
            <person name="Mlenga V."/>
            <person name="Montmayeur A."/>
            <person name="Mulrain L."/>
            <person name="Navidi A."/>
            <person name="Naylor J."/>
            <person name="Negash T."/>
            <person name="Nguyen T."/>
            <person name="Nguyen N."/>
            <person name="Nicol R."/>
            <person name="Norbu C."/>
            <person name="Norbu N."/>
            <person name="Novod N."/>
            <person name="O'Neill B."/>
            <person name="Osman S."/>
            <person name="Markiewicz E."/>
            <person name="Oyono O.L."/>
            <person name="Patti C."/>
            <person name="Phunkhang P."/>
            <person name="Pierre F."/>
            <person name="Priest M."/>
            <person name="Raghuraman S."/>
            <person name="Rege F."/>
            <person name="Reyes R."/>
            <person name="Rise C."/>
            <person name="Rogov P."/>
            <person name="Ross K."/>
            <person name="Ryan E."/>
            <person name="Settipalli S."/>
            <person name="Shea T."/>
            <person name="Sherpa N."/>
            <person name="Shi L."/>
            <person name="Shih D."/>
            <person name="Sparrow T."/>
            <person name="Spaulding J."/>
            <person name="Stalker J."/>
            <person name="Stange-Thomann N."/>
            <person name="Stavropoulos S."/>
            <person name="Stone C."/>
            <person name="Strader C."/>
            <person name="Tesfaye S."/>
            <person name="Thomson T."/>
            <person name="Thoulutsang Y."/>
            <person name="Thoulutsang D."/>
            <person name="Topham K."/>
            <person name="Topping I."/>
            <person name="Tsamla T."/>
            <person name="Vassiliev H."/>
            <person name="Vo A."/>
            <person name="Wangchuk T."/>
            <person name="Wangdi T."/>
            <person name="Weiand M."/>
            <person name="Wilkinson J."/>
            <person name="Wilson A."/>
            <person name="Yadav S."/>
            <person name="Young G."/>
            <person name="Yu Q."/>
            <person name="Zembek L."/>
            <person name="Zhong D."/>
            <person name="Zimmer A."/>
            <person name="Zwirko Z."/>
            <person name="Jaffe D.B."/>
            <person name="Alvarez P."/>
            <person name="Brockman W."/>
            <person name="Butler J."/>
            <person name="Chin C."/>
            <person name="Gnerre S."/>
            <person name="Grabherr M."/>
            <person name="Kleber M."/>
            <person name="Mauceli E."/>
            <person name="MacCallum I."/>
        </authorList>
    </citation>
    <scope>NUCLEOTIDE SEQUENCE [LARGE SCALE GENOMIC DNA]</scope>
    <source>
        <strain evidence="4">Tucson 15287-2541.00</strain>
    </source>
</reference>
<dbReference type="InterPro" id="IPR004045">
    <property type="entry name" value="Glutathione_S-Trfase_N"/>
</dbReference>
<protein>
    <submittedName>
        <fullName evidence="3">GH20218</fullName>
    </submittedName>
</protein>
<dbReference type="OMA" id="QGEKWMD"/>
<accession>B4J5S9</accession>
<dbReference type="InterPro" id="IPR040079">
    <property type="entry name" value="Glutathione_S-Trfase"/>
</dbReference>
<proteinExistence type="predicted"/>
<dbReference type="STRING" id="7222.B4J5S9"/>
<dbReference type="OrthoDB" id="2309723at2759"/>
<dbReference type="AlphaFoldDB" id="B4J5S9"/>
<dbReference type="PANTHER" id="PTHR43969">
    <property type="entry name" value="GLUTATHIONE S TRANSFERASE D10, ISOFORM A-RELATED"/>
    <property type="match status" value="1"/>
</dbReference>
<organism evidence="4">
    <name type="scientific">Drosophila grimshawi</name>
    <name type="common">Hawaiian fruit fly</name>
    <name type="synonym">Idiomyia grimshawi</name>
    <dbReference type="NCBI Taxonomy" id="7222"/>
    <lineage>
        <taxon>Eukaryota</taxon>
        <taxon>Metazoa</taxon>
        <taxon>Ecdysozoa</taxon>
        <taxon>Arthropoda</taxon>
        <taxon>Hexapoda</taxon>
        <taxon>Insecta</taxon>
        <taxon>Pterygota</taxon>
        <taxon>Neoptera</taxon>
        <taxon>Endopterygota</taxon>
        <taxon>Diptera</taxon>
        <taxon>Brachycera</taxon>
        <taxon>Muscomorpha</taxon>
        <taxon>Ephydroidea</taxon>
        <taxon>Drosophilidae</taxon>
        <taxon>Drosophila</taxon>
        <taxon>Hawaiian Drosophila</taxon>
    </lineage>
</organism>
<dbReference type="GO" id="GO:0006749">
    <property type="term" value="P:glutathione metabolic process"/>
    <property type="evidence" value="ECO:0007669"/>
    <property type="project" value="EnsemblMetazoa"/>
</dbReference>
<dbReference type="FunCoup" id="B4J5S9">
    <property type="interactions" value="282"/>
</dbReference>
<dbReference type="PROSITE" id="PS50404">
    <property type="entry name" value="GST_NTER"/>
    <property type="match status" value="1"/>
</dbReference>